<comment type="caution">
    <text evidence="1">The sequence shown here is derived from an EMBL/GenBank/DDBJ whole genome shotgun (WGS) entry which is preliminary data.</text>
</comment>
<dbReference type="RefSeq" id="XP_067715448.1">
    <property type="nucleotide sequence ID" value="XM_067859347.1"/>
</dbReference>
<accession>A0AAV4LUA5</accession>
<evidence type="ECO:0000313" key="2">
    <source>
        <dbReference type="Proteomes" id="UP001497744"/>
    </source>
</evidence>
<evidence type="ECO:0000313" key="1">
    <source>
        <dbReference type="EMBL" id="GIX63379.1"/>
    </source>
</evidence>
<proteinExistence type="predicted"/>
<protein>
    <submittedName>
        <fullName evidence="1">CinA family protein</fullName>
    </submittedName>
</protein>
<name>A0AAV4LUA5_BABCB</name>
<dbReference type="Proteomes" id="UP001497744">
    <property type="component" value="Unassembled WGS sequence"/>
</dbReference>
<gene>
    <name evidence="1" type="ORF">BcabD6B2_28140</name>
</gene>
<dbReference type="GeneID" id="94194860"/>
<keyword evidence="2" id="KW-1185">Reference proteome</keyword>
<dbReference type="EMBL" id="BPLF01000002">
    <property type="protein sequence ID" value="GIX63379.1"/>
    <property type="molecule type" value="Genomic_DNA"/>
</dbReference>
<reference evidence="1 2" key="1">
    <citation type="submission" date="2021-06" db="EMBL/GenBank/DDBJ databases">
        <title>Genome sequence of Babesia caballi.</title>
        <authorList>
            <person name="Yamagishi J."/>
            <person name="Kidaka T."/>
            <person name="Ochi A."/>
        </authorList>
    </citation>
    <scope>NUCLEOTIDE SEQUENCE [LARGE SCALE GENOMIC DNA]</scope>
    <source>
        <strain evidence="1">USDA-D6B2</strain>
    </source>
</reference>
<sequence>MGWPGWWSGRKRVRPCTLLKLRTEGVEGRIFASDAVGCVELLKVFERLTDNLVTGHTGVELSATEAILFHELFKFTVGTKALAIPLGLALHVQLSKPLEDELDRGEEILNGNPIGVFNSGKHFGPLGTAVSRCVDTIWGRSCRQTIRADNARLQNTTVRYLPSALTSLIPIYVLVPNNLLQPGSHSCKRAGSV</sequence>
<organism evidence="1 2">
    <name type="scientific">Babesia caballi</name>
    <dbReference type="NCBI Taxonomy" id="5871"/>
    <lineage>
        <taxon>Eukaryota</taxon>
        <taxon>Sar</taxon>
        <taxon>Alveolata</taxon>
        <taxon>Apicomplexa</taxon>
        <taxon>Aconoidasida</taxon>
        <taxon>Piroplasmida</taxon>
        <taxon>Babesiidae</taxon>
        <taxon>Babesia</taxon>
    </lineage>
</organism>
<dbReference type="AlphaFoldDB" id="A0AAV4LUA5"/>